<dbReference type="EMBL" id="GGEC01065239">
    <property type="protein sequence ID" value="MBX45723.1"/>
    <property type="molecule type" value="Transcribed_RNA"/>
</dbReference>
<name>A0A2P2NTH2_RHIMU</name>
<reference evidence="1" key="1">
    <citation type="submission" date="2018-02" db="EMBL/GenBank/DDBJ databases">
        <title>Rhizophora mucronata_Transcriptome.</title>
        <authorList>
            <person name="Meera S.P."/>
            <person name="Sreeshan A."/>
            <person name="Augustine A."/>
        </authorList>
    </citation>
    <scope>NUCLEOTIDE SEQUENCE</scope>
    <source>
        <tissue evidence="1">Leaf</tissue>
    </source>
</reference>
<proteinExistence type="predicted"/>
<sequence>MVFLIHPTQQRQANPSSQDQKTHLMLKCWMMCH</sequence>
<evidence type="ECO:0000313" key="1">
    <source>
        <dbReference type="EMBL" id="MBX45723.1"/>
    </source>
</evidence>
<organism evidence="1">
    <name type="scientific">Rhizophora mucronata</name>
    <name type="common">Asiatic mangrove</name>
    <dbReference type="NCBI Taxonomy" id="61149"/>
    <lineage>
        <taxon>Eukaryota</taxon>
        <taxon>Viridiplantae</taxon>
        <taxon>Streptophyta</taxon>
        <taxon>Embryophyta</taxon>
        <taxon>Tracheophyta</taxon>
        <taxon>Spermatophyta</taxon>
        <taxon>Magnoliopsida</taxon>
        <taxon>eudicotyledons</taxon>
        <taxon>Gunneridae</taxon>
        <taxon>Pentapetalae</taxon>
        <taxon>rosids</taxon>
        <taxon>fabids</taxon>
        <taxon>Malpighiales</taxon>
        <taxon>Rhizophoraceae</taxon>
        <taxon>Rhizophora</taxon>
    </lineage>
</organism>
<dbReference type="AlphaFoldDB" id="A0A2P2NTH2"/>
<protein>
    <submittedName>
        <fullName evidence="1">Uncharacterized protein</fullName>
    </submittedName>
</protein>
<accession>A0A2P2NTH2</accession>